<dbReference type="PROSITE" id="PS00284">
    <property type="entry name" value="SERPIN"/>
    <property type="match status" value="1"/>
</dbReference>
<dbReference type="Pfam" id="PF00079">
    <property type="entry name" value="Serpin"/>
    <property type="match status" value="1"/>
</dbReference>
<dbReference type="PANTHER" id="PTHR11461:SF211">
    <property type="entry name" value="GH10112P-RELATED"/>
    <property type="match status" value="1"/>
</dbReference>
<dbReference type="RefSeq" id="WP_413257421.1">
    <property type="nucleotide sequence ID" value="NZ_JBHFNS010000048.1"/>
</dbReference>
<name>A0ABV4YAT9_9CYAN</name>
<dbReference type="Gene3D" id="2.30.39.10">
    <property type="entry name" value="Alpha-1-antitrypsin, domain 1"/>
    <property type="match status" value="1"/>
</dbReference>
<dbReference type="InterPro" id="IPR042178">
    <property type="entry name" value="Serpin_sf_1"/>
</dbReference>
<evidence type="ECO:0000313" key="4">
    <source>
        <dbReference type="EMBL" id="MFB2935919.1"/>
    </source>
</evidence>
<reference evidence="4 5" key="1">
    <citation type="submission" date="2024-09" db="EMBL/GenBank/DDBJ databases">
        <title>Floridaenema gen nov. (Aerosakkonemataceae, Aerosakkonematales ord. nov., Cyanobacteria) from benthic tropical and subtropical fresh waters, with the description of four new species.</title>
        <authorList>
            <person name="Moretto J.A."/>
            <person name="Berthold D.E."/>
            <person name="Lefler F.W."/>
            <person name="Huang I.-S."/>
            <person name="Laughinghouse H. IV."/>
        </authorList>
    </citation>
    <scope>NUCLEOTIDE SEQUENCE [LARGE SCALE GENOMIC DNA]</scope>
    <source>
        <strain evidence="4 5">BLCC-F154</strain>
    </source>
</reference>
<dbReference type="CDD" id="cd19590">
    <property type="entry name" value="serpin_thermopin-like"/>
    <property type="match status" value="1"/>
</dbReference>
<feature type="transmembrane region" description="Helical" evidence="2">
    <location>
        <begin position="9"/>
        <end position="31"/>
    </location>
</feature>
<keyword evidence="2" id="KW-1133">Transmembrane helix</keyword>
<dbReference type="Gene3D" id="3.30.497.10">
    <property type="entry name" value="Antithrombin, subunit I, domain 2"/>
    <property type="match status" value="1"/>
</dbReference>
<dbReference type="InterPro" id="IPR023795">
    <property type="entry name" value="Serpin_CS"/>
</dbReference>
<comment type="caution">
    <text evidence="4">The sequence shown here is derived from an EMBL/GenBank/DDBJ whole genome shotgun (WGS) entry which is preliminary data.</text>
</comment>
<dbReference type="InterPro" id="IPR000215">
    <property type="entry name" value="Serpin_fam"/>
</dbReference>
<keyword evidence="5" id="KW-1185">Reference proteome</keyword>
<accession>A0ABV4YAT9</accession>
<keyword evidence="2" id="KW-0812">Transmembrane</keyword>
<dbReference type="Proteomes" id="UP001576776">
    <property type="component" value="Unassembled WGS sequence"/>
</dbReference>
<feature type="domain" description="Serpin" evidence="3">
    <location>
        <begin position="68"/>
        <end position="431"/>
    </location>
</feature>
<dbReference type="InterPro" id="IPR023796">
    <property type="entry name" value="Serpin_dom"/>
</dbReference>
<evidence type="ECO:0000256" key="1">
    <source>
        <dbReference type="RuleBase" id="RU000411"/>
    </source>
</evidence>
<evidence type="ECO:0000256" key="2">
    <source>
        <dbReference type="SAM" id="Phobius"/>
    </source>
</evidence>
<dbReference type="PANTHER" id="PTHR11461">
    <property type="entry name" value="SERINE PROTEASE INHIBITOR, SERPIN"/>
    <property type="match status" value="1"/>
</dbReference>
<evidence type="ECO:0000313" key="5">
    <source>
        <dbReference type="Proteomes" id="UP001576776"/>
    </source>
</evidence>
<sequence>MKQQHHRKLFFWLLPATVASCLLFVALFLALKGQEKPLKSIALVKQPTQEVASQDVATLVQGNTKFALDLYKQISSQTPATANVFFSPYSVSSALAMTAAGARGNTATQMNQVLSFSLPPNTLHPGFGKLNYQLTNAQGYQLSIANRLWVQNNFPLLPAFEKITNDFYGAKVASLDFGNGEEAAEEINLWVSQRTQNQIKDLLGCPLGKNTKLVLTNAIYFKGNWQEKFESKDTKEEPFILASGKQEKVPLMYQSNHFSYGEAENLQVLEMPYKGNLSMVILLPAKPDGLPDLERNLTTANLEKWLSLSPENVEVWLPKLKFDRRFNLKTTLSQMGMVDAFEETGKADFSGITNQPNLYIKDVVHKAFVEVDESGTKAVAATAVVMCDGPCPVTAASPASSKLFRADRPFLFLIKDQKSGSILFMGRFVNPNPDKQEEPPCEEDRN</sequence>
<evidence type="ECO:0000259" key="3">
    <source>
        <dbReference type="SMART" id="SM00093"/>
    </source>
</evidence>
<keyword evidence="2" id="KW-0472">Membrane</keyword>
<dbReference type="InterPro" id="IPR042185">
    <property type="entry name" value="Serpin_sf_2"/>
</dbReference>
<dbReference type="SUPFAM" id="SSF56574">
    <property type="entry name" value="Serpins"/>
    <property type="match status" value="1"/>
</dbReference>
<dbReference type="InterPro" id="IPR036186">
    <property type="entry name" value="Serpin_sf"/>
</dbReference>
<dbReference type="PROSITE" id="PS51257">
    <property type="entry name" value="PROKAR_LIPOPROTEIN"/>
    <property type="match status" value="1"/>
</dbReference>
<gene>
    <name evidence="4" type="ORF">ACE1B6_11755</name>
</gene>
<proteinExistence type="inferred from homology"/>
<protein>
    <submittedName>
        <fullName evidence="4">Serpin family protein</fullName>
    </submittedName>
</protein>
<dbReference type="SMART" id="SM00093">
    <property type="entry name" value="SERPIN"/>
    <property type="match status" value="1"/>
</dbReference>
<organism evidence="4 5">
    <name type="scientific">Floridaenema fluviatile BLCC-F154</name>
    <dbReference type="NCBI Taxonomy" id="3153640"/>
    <lineage>
        <taxon>Bacteria</taxon>
        <taxon>Bacillati</taxon>
        <taxon>Cyanobacteriota</taxon>
        <taxon>Cyanophyceae</taxon>
        <taxon>Oscillatoriophycideae</taxon>
        <taxon>Aerosakkonematales</taxon>
        <taxon>Aerosakkonemataceae</taxon>
        <taxon>Floridanema</taxon>
        <taxon>Floridanema fluviatile</taxon>
    </lineage>
</organism>
<dbReference type="EMBL" id="JBHFNS010000048">
    <property type="protein sequence ID" value="MFB2935919.1"/>
    <property type="molecule type" value="Genomic_DNA"/>
</dbReference>
<comment type="similarity">
    <text evidence="1">Belongs to the serpin family.</text>
</comment>